<dbReference type="STRING" id="380703.AHA_0757"/>
<dbReference type="InterPro" id="IPR000086">
    <property type="entry name" value="NUDIX_hydrolase_dom"/>
</dbReference>
<protein>
    <submittedName>
        <fullName evidence="5">MutT/nudix family protein</fullName>
    </submittedName>
</protein>
<evidence type="ECO:0000256" key="3">
    <source>
        <dbReference type="RuleBase" id="RU003476"/>
    </source>
</evidence>
<dbReference type="SUPFAM" id="SSF55811">
    <property type="entry name" value="Nudix"/>
    <property type="match status" value="1"/>
</dbReference>
<dbReference type="Proteomes" id="UP000000756">
    <property type="component" value="Chromosome"/>
</dbReference>
<dbReference type="AlphaFoldDB" id="A0KGA9"/>
<dbReference type="InterPro" id="IPR020084">
    <property type="entry name" value="NUDIX_hydrolase_CS"/>
</dbReference>
<dbReference type="PROSITE" id="PS51462">
    <property type="entry name" value="NUDIX"/>
    <property type="match status" value="1"/>
</dbReference>
<evidence type="ECO:0000313" key="6">
    <source>
        <dbReference type="Proteomes" id="UP000000756"/>
    </source>
</evidence>
<dbReference type="PRINTS" id="PR00502">
    <property type="entry name" value="NUDIXFAMILY"/>
</dbReference>
<dbReference type="EnsemblBacteria" id="ABK39886">
    <property type="protein sequence ID" value="ABK39886"/>
    <property type="gene ID" value="AHA_0757"/>
</dbReference>
<keyword evidence="6" id="KW-1185">Reference proteome</keyword>
<dbReference type="PANTHER" id="PTHR43736:SF1">
    <property type="entry name" value="DIHYDRONEOPTERIN TRIPHOSPHATE DIPHOSPHATASE"/>
    <property type="match status" value="1"/>
</dbReference>
<comment type="similarity">
    <text evidence="3">Belongs to the Nudix hydrolase family.</text>
</comment>
<reference evidence="5 6" key="1">
    <citation type="journal article" date="2006" name="J. Bacteriol.">
        <title>Genome sequence of Aeromonas hydrophila ATCC 7966T: jack of all trades.</title>
        <authorList>
            <person name="Seshadri R."/>
            <person name="Joseph S.W."/>
            <person name="Chopra A.K."/>
            <person name="Sha J."/>
            <person name="Shaw J."/>
            <person name="Graf J."/>
            <person name="Haft D."/>
            <person name="Wu M."/>
            <person name="Ren Q."/>
            <person name="Rosovitz M.J."/>
            <person name="Madupu R."/>
            <person name="Tallon L."/>
            <person name="Kim M."/>
            <person name="Jin S."/>
            <person name="Vuong H."/>
            <person name="Stine O.C."/>
            <person name="Ali A."/>
            <person name="Horneman A.J."/>
            <person name="Heidelberg J.F."/>
        </authorList>
    </citation>
    <scope>NUCLEOTIDE SEQUENCE [LARGE SCALE GENOMIC DNA]</scope>
    <source>
        <strain evidence="6">ATCC 7966 / DSM 30187 / BCRC 13018 / CCUG 14551 / JCM 1027 / KCTC 2358 / NCIMB 9240 / NCTC 8049</strain>
    </source>
</reference>
<dbReference type="PATRIC" id="fig|380703.7.peg.755"/>
<dbReference type="HOGENOM" id="CLU_1003383_0_0_6"/>
<dbReference type="EMBL" id="CP000462">
    <property type="protein sequence ID" value="ABK39886.1"/>
    <property type="molecule type" value="Genomic_DNA"/>
</dbReference>
<gene>
    <name evidence="5" type="ordered locus">AHA_0757</name>
</gene>
<dbReference type="GO" id="GO:0016787">
    <property type="term" value="F:hydrolase activity"/>
    <property type="evidence" value="ECO:0007669"/>
    <property type="project" value="UniProtKB-KW"/>
</dbReference>
<feature type="domain" description="Nudix hydrolase" evidence="4">
    <location>
        <begin position="137"/>
        <end position="273"/>
    </location>
</feature>
<dbReference type="eggNOG" id="COG1051">
    <property type="taxonomic scope" value="Bacteria"/>
</dbReference>
<sequence>MGRPFCYLVLANEIRKQRTTDRAATCHWQLSPCQLSLVLEPDSVRLPVRSATTQEAQSSDWAFFRFTSPELPFPSFIPCGFITSWGLRLKAFHQGWGSAYNAPLVSDGSHPMFCPHCGSGSLQQRSEKEFACGCGFHYFQNVASAVMVALCWQDELLVAVRARDPGRGLLDLPGGFVDPGESLEEALVRELKEELGLDMTGETPRYLGSYANVYPYDEVTYHTCDTVFLLELADKPAVVAADDVAACEWRKLAGLAPAEFAFRSTGAAISQLQWLRG</sequence>
<keyword evidence="2 3" id="KW-0378">Hydrolase</keyword>
<evidence type="ECO:0000259" key="4">
    <source>
        <dbReference type="PROSITE" id="PS51462"/>
    </source>
</evidence>
<evidence type="ECO:0000256" key="2">
    <source>
        <dbReference type="ARBA" id="ARBA00022801"/>
    </source>
</evidence>
<accession>A0KGA9</accession>
<evidence type="ECO:0000256" key="1">
    <source>
        <dbReference type="ARBA" id="ARBA00001946"/>
    </source>
</evidence>
<organism evidence="5 6">
    <name type="scientific">Aeromonas hydrophila subsp. hydrophila (strain ATCC 7966 / DSM 30187 / BCRC 13018 / CCUG 14551 / JCM 1027 / KCTC 2358 / NCIMB 9240 / NCTC 8049)</name>
    <dbReference type="NCBI Taxonomy" id="380703"/>
    <lineage>
        <taxon>Bacteria</taxon>
        <taxon>Pseudomonadati</taxon>
        <taxon>Pseudomonadota</taxon>
        <taxon>Gammaproteobacteria</taxon>
        <taxon>Aeromonadales</taxon>
        <taxon>Aeromonadaceae</taxon>
        <taxon>Aeromonas</taxon>
    </lineage>
</organism>
<dbReference type="PANTHER" id="PTHR43736">
    <property type="entry name" value="ADP-RIBOSE PYROPHOSPHATASE"/>
    <property type="match status" value="1"/>
</dbReference>
<name>A0KGA9_AERHH</name>
<dbReference type="KEGG" id="aha:AHA_0757"/>
<proteinExistence type="inferred from homology"/>
<dbReference type="Pfam" id="PF00293">
    <property type="entry name" value="NUDIX"/>
    <property type="match status" value="1"/>
</dbReference>
<comment type="cofactor">
    <cofactor evidence="1">
        <name>Mg(2+)</name>
        <dbReference type="ChEBI" id="CHEBI:18420"/>
    </cofactor>
</comment>
<dbReference type="InterPro" id="IPR015797">
    <property type="entry name" value="NUDIX_hydrolase-like_dom_sf"/>
</dbReference>
<dbReference type="CDD" id="cd04681">
    <property type="entry name" value="NUDIX_Hydrolase"/>
    <property type="match status" value="1"/>
</dbReference>
<dbReference type="Gene3D" id="3.90.79.10">
    <property type="entry name" value="Nucleoside Triphosphate Pyrophosphohydrolase"/>
    <property type="match status" value="1"/>
</dbReference>
<dbReference type="OrthoDB" id="5417595at2"/>
<dbReference type="InterPro" id="IPR020476">
    <property type="entry name" value="Nudix_hydrolase"/>
</dbReference>
<evidence type="ECO:0000313" key="5">
    <source>
        <dbReference type="EMBL" id="ABK39886.1"/>
    </source>
</evidence>
<dbReference type="PROSITE" id="PS00893">
    <property type="entry name" value="NUDIX_BOX"/>
    <property type="match status" value="1"/>
</dbReference>